<dbReference type="EMBL" id="BAABGY010000011">
    <property type="protein sequence ID" value="GAA4338025.1"/>
    <property type="molecule type" value="Genomic_DNA"/>
</dbReference>
<organism evidence="3 4">
    <name type="scientific">Flaviaesturariibacter amylovorans</name>
    <dbReference type="NCBI Taxonomy" id="1084520"/>
    <lineage>
        <taxon>Bacteria</taxon>
        <taxon>Pseudomonadati</taxon>
        <taxon>Bacteroidota</taxon>
        <taxon>Chitinophagia</taxon>
        <taxon>Chitinophagales</taxon>
        <taxon>Chitinophagaceae</taxon>
        <taxon>Flaviaestuariibacter</taxon>
    </lineage>
</organism>
<keyword evidence="4" id="KW-1185">Reference proteome</keyword>
<proteinExistence type="predicted"/>
<dbReference type="RefSeq" id="WP_345257006.1">
    <property type="nucleotide sequence ID" value="NZ_BAABGY010000011.1"/>
</dbReference>
<protein>
    <recommendedName>
        <fullName evidence="2">M23ase beta-sheet core domain-containing protein</fullName>
    </recommendedName>
</protein>
<evidence type="ECO:0000313" key="3">
    <source>
        <dbReference type="EMBL" id="GAA4338025.1"/>
    </source>
</evidence>
<dbReference type="PANTHER" id="PTHR21666:SF268">
    <property type="entry name" value="PEPTIDASE M23 DOMAIN-CONTAINING PROTEIN"/>
    <property type="match status" value="1"/>
</dbReference>
<gene>
    <name evidence="3" type="ORF">GCM10023184_34180</name>
</gene>
<dbReference type="InterPro" id="IPR050570">
    <property type="entry name" value="Cell_wall_metabolism_enzyme"/>
</dbReference>
<evidence type="ECO:0000313" key="4">
    <source>
        <dbReference type="Proteomes" id="UP001501725"/>
    </source>
</evidence>
<feature type="chain" id="PRO_5046768902" description="M23ase beta-sheet core domain-containing protein" evidence="1">
    <location>
        <begin position="24"/>
        <end position="423"/>
    </location>
</feature>
<feature type="domain" description="M23ase beta-sheet core" evidence="2">
    <location>
        <begin position="192"/>
        <end position="289"/>
    </location>
</feature>
<dbReference type="InterPro" id="IPR011055">
    <property type="entry name" value="Dup_hybrid_motif"/>
</dbReference>
<dbReference type="PANTHER" id="PTHR21666">
    <property type="entry name" value="PEPTIDASE-RELATED"/>
    <property type="match status" value="1"/>
</dbReference>
<feature type="signal peptide" evidence="1">
    <location>
        <begin position="1"/>
        <end position="23"/>
    </location>
</feature>
<keyword evidence="1" id="KW-0732">Signal</keyword>
<dbReference type="SUPFAM" id="SSF51261">
    <property type="entry name" value="Duplicated hybrid motif"/>
    <property type="match status" value="1"/>
</dbReference>
<dbReference type="Gene3D" id="2.70.70.10">
    <property type="entry name" value="Glucose Permease (Domain IIA)"/>
    <property type="match status" value="1"/>
</dbReference>
<reference evidence="4" key="1">
    <citation type="journal article" date="2019" name="Int. J. Syst. Evol. Microbiol.">
        <title>The Global Catalogue of Microorganisms (GCM) 10K type strain sequencing project: providing services to taxonomists for standard genome sequencing and annotation.</title>
        <authorList>
            <consortium name="The Broad Institute Genomics Platform"/>
            <consortium name="The Broad Institute Genome Sequencing Center for Infectious Disease"/>
            <person name="Wu L."/>
            <person name="Ma J."/>
        </authorList>
    </citation>
    <scope>NUCLEOTIDE SEQUENCE [LARGE SCALE GENOMIC DNA]</scope>
    <source>
        <strain evidence="4">JCM 17919</strain>
    </source>
</reference>
<dbReference type="Pfam" id="PF01551">
    <property type="entry name" value="Peptidase_M23"/>
    <property type="match status" value="1"/>
</dbReference>
<evidence type="ECO:0000259" key="2">
    <source>
        <dbReference type="Pfam" id="PF01551"/>
    </source>
</evidence>
<dbReference type="Proteomes" id="UP001501725">
    <property type="component" value="Unassembled WGS sequence"/>
</dbReference>
<dbReference type="CDD" id="cd12797">
    <property type="entry name" value="M23_peptidase"/>
    <property type="match status" value="1"/>
</dbReference>
<sequence length="423" mass="46808">MNRILFLVLLTCFLFSCSGKGGAFGGRTPLQRYAQKLIDADLRTTTLGGLWLRAYDSSLQAPEVVSLPYRKAGYFADTEPRAVSIAFAAGRGSGLQIDVTPRSAGDFRLYTELWRQESDGQYRLVHAFDSAQRAYTYTADKEEKLLLRLQPELLQKGEYTLSITVGPSLAFPVPRGRIGSVWGDARDGGARRHEGIDIFAPRRSAIIAIAPGTVGRVETTRRGGKVVWLRPDDRPINLYYAHLEEQLVEAGDRVDIGDTIGLVGTTGNAKGTPPHLHFGIYGRGGAIDPEPYVDPELKRPGLVARSVAGNWMRLRRAIEWNGIEFSPNELLRVTDVDERFAIGYTPGCQKLKVALSNLQNIDNQIVRLSNAAYIPLLDEPSERAAAQQAIAPRGSVYLRGFWRDYALVRQGTLEGWVPRGVLR</sequence>
<evidence type="ECO:0000256" key="1">
    <source>
        <dbReference type="SAM" id="SignalP"/>
    </source>
</evidence>
<dbReference type="PROSITE" id="PS51257">
    <property type="entry name" value="PROKAR_LIPOPROTEIN"/>
    <property type="match status" value="1"/>
</dbReference>
<name>A0ABP8HE42_9BACT</name>
<accession>A0ABP8HE42</accession>
<dbReference type="InterPro" id="IPR016047">
    <property type="entry name" value="M23ase_b-sheet_dom"/>
</dbReference>
<comment type="caution">
    <text evidence="3">The sequence shown here is derived from an EMBL/GenBank/DDBJ whole genome shotgun (WGS) entry which is preliminary data.</text>
</comment>